<accession>A0A4V6JIT1</accession>
<organism evidence="2 4">
    <name type="scientific">Leclercia adecarboxylata</name>
    <dbReference type="NCBI Taxonomy" id="83655"/>
    <lineage>
        <taxon>Bacteria</taxon>
        <taxon>Pseudomonadati</taxon>
        <taxon>Pseudomonadota</taxon>
        <taxon>Gammaproteobacteria</taxon>
        <taxon>Enterobacterales</taxon>
        <taxon>Enterobacteriaceae</taxon>
        <taxon>Leclercia</taxon>
    </lineage>
</organism>
<dbReference type="Proteomes" id="UP000222768">
    <property type="component" value="Unassembled WGS sequence"/>
</dbReference>
<gene>
    <name evidence="1" type="ORF">CRX53_08925</name>
    <name evidence="2" type="ORF">NCTC13032_03236</name>
</gene>
<name>A0A4V6JIT1_9ENTR</name>
<dbReference type="STRING" id="83655.APT61_12450"/>
<reference evidence="3" key="2">
    <citation type="submission" date="2017-09" db="EMBL/GenBank/DDBJ databases">
        <title>FDA dAtabase for Regulatory Grade micrObial Sequences (FDA-ARGOS): Supporting development and validation of Infectious Disease Dx tests.</title>
        <authorList>
            <person name="Minogue T."/>
            <person name="Wolcott M."/>
            <person name="Wasieloski L."/>
            <person name="Aguilar W."/>
            <person name="Moore D."/>
            <person name="Tallon L."/>
            <person name="Sadzewicz L."/>
            <person name="Ott S."/>
            <person name="Zhao X."/>
            <person name="Nagaraj S."/>
            <person name="Vavikolanu K."/>
            <person name="Aluvathingal J."/>
            <person name="Nadendla S."/>
            <person name="Sichtig H."/>
        </authorList>
    </citation>
    <scope>NUCLEOTIDE SEQUENCE [LARGE SCALE GENOMIC DNA]</scope>
    <source>
        <strain evidence="3">FDAARGOS_404</strain>
    </source>
</reference>
<protein>
    <submittedName>
        <fullName evidence="2">Bacterial protein of uncharacterized function (DUF977)</fullName>
    </submittedName>
    <submittedName>
        <fullName evidence="1">DUF977 domain-containing protein</fullName>
    </submittedName>
</protein>
<evidence type="ECO:0000313" key="3">
    <source>
        <dbReference type="Proteomes" id="UP000222768"/>
    </source>
</evidence>
<evidence type="ECO:0000313" key="2">
    <source>
        <dbReference type="EMBL" id="VTP67813.1"/>
    </source>
</evidence>
<dbReference type="EMBL" id="LR590464">
    <property type="protein sequence ID" value="VTP67813.1"/>
    <property type="molecule type" value="Genomic_DNA"/>
</dbReference>
<dbReference type="Proteomes" id="UP000310719">
    <property type="component" value="Chromosome"/>
</dbReference>
<dbReference type="EMBL" id="PDLK01000002">
    <property type="protein sequence ID" value="PHH04083.1"/>
    <property type="molecule type" value="Genomic_DNA"/>
</dbReference>
<dbReference type="Gene3D" id="1.10.10.10">
    <property type="entry name" value="Winged helix-like DNA-binding domain superfamily/Winged helix DNA-binding domain"/>
    <property type="match status" value="1"/>
</dbReference>
<dbReference type="AlphaFoldDB" id="A0A4V6JIT1"/>
<dbReference type="InterPro" id="IPR010382">
    <property type="entry name" value="DUF977"/>
</dbReference>
<evidence type="ECO:0000313" key="4">
    <source>
        <dbReference type="Proteomes" id="UP000310719"/>
    </source>
</evidence>
<reference evidence="1" key="1">
    <citation type="submission" date="2017-09" db="EMBL/GenBank/DDBJ databases">
        <title>FDA dAtabase for Regulatory Grade micrObial Sequences (FDA-ARGOS): Supporting development and validation of Infectious Disease Dx tests.</title>
        <authorList>
            <person name="Minogue T."/>
            <person name="Wolcott M."/>
            <person name="Wasieloski L."/>
            <person name="Aguilar W."/>
            <person name="Moore D."/>
            <person name="Tallon L.J."/>
            <person name="Sadzewicz L."/>
            <person name="Ott S."/>
            <person name="Zhao X."/>
            <person name="Nagaraj S."/>
            <person name="Vavikolanu K."/>
            <person name="Aluvathingal J."/>
            <person name="Nadendla S."/>
            <person name="Sichtig H."/>
        </authorList>
    </citation>
    <scope>NUCLEOTIDE SEQUENCE</scope>
    <source>
        <strain evidence="1">FDAARGOS_404</strain>
    </source>
</reference>
<evidence type="ECO:0000313" key="1">
    <source>
        <dbReference type="EMBL" id="PHH04083.1"/>
    </source>
</evidence>
<dbReference type="Pfam" id="PF06163">
    <property type="entry name" value="DUF977"/>
    <property type="match status" value="1"/>
</dbReference>
<dbReference type="InterPro" id="IPR036388">
    <property type="entry name" value="WH-like_DNA-bd_sf"/>
</dbReference>
<reference evidence="2 4" key="3">
    <citation type="submission" date="2019-05" db="EMBL/GenBank/DDBJ databases">
        <authorList>
            <consortium name="Pathogen Informatics"/>
        </authorList>
    </citation>
    <scope>NUCLEOTIDE SEQUENCE [LARGE SCALE GENOMIC DNA]</scope>
    <source>
        <strain evidence="2 4">NCTC13032</strain>
    </source>
</reference>
<sequence length="87" mass="10091">MPRPKTRKERSLFIAWIIELVKTHGRATTNDVAAMFGLHRTTAEKYIRAAIQQGNLIRHGRSGVFRDQRAVIDFDMERYTHRGASHE</sequence>
<proteinExistence type="predicted"/>